<keyword evidence="3" id="KW-1185">Reference proteome</keyword>
<dbReference type="Proteomes" id="UP000735302">
    <property type="component" value="Unassembled WGS sequence"/>
</dbReference>
<gene>
    <name evidence="2" type="ORF">PoB_004096500</name>
</gene>
<evidence type="ECO:0000256" key="1">
    <source>
        <dbReference type="SAM" id="MobiDB-lite"/>
    </source>
</evidence>
<accession>A0AAV4B5Y7</accession>
<protein>
    <submittedName>
        <fullName evidence="2">Uncharacterized protein</fullName>
    </submittedName>
</protein>
<comment type="caution">
    <text evidence="2">The sequence shown here is derived from an EMBL/GenBank/DDBJ whole genome shotgun (WGS) entry which is preliminary data.</text>
</comment>
<proteinExistence type="predicted"/>
<sequence>MRAKKAELAAATADSPQPASLCNPAEEPAMPSASMRKIGDSVPSVQPRVDYLPTGYAIGDSAVVAALFSPLTCSLCSSKLSLRANPNCRGFAHYLTVVCSGCGNIEASSMTSKLLTGGNSMRSIVK</sequence>
<evidence type="ECO:0000313" key="2">
    <source>
        <dbReference type="EMBL" id="GFO14460.1"/>
    </source>
</evidence>
<evidence type="ECO:0000313" key="3">
    <source>
        <dbReference type="Proteomes" id="UP000735302"/>
    </source>
</evidence>
<name>A0AAV4B5Y7_9GAST</name>
<dbReference type="AlphaFoldDB" id="A0AAV4B5Y7"/>
<dbReference type="EMBL" id="BLXT01004564">
    <property type="protein sequence ID" value="GFO14460.1"/>
    <property type="molecule type" value="Genomic_DNA"/>
</dbReference>
<feature type="region of interest" description="Disordered" evidence="1">
    <location>
        <begin position="1"/>
        <end position="39"/>
    </location>
</feature>
<reference evidence="2 3" key="1">
    <citation type="journal article" date="2021" name="Elife">
        <title>Chloroplast acquisition without the gene transfer in kleptoplastic sea slugs, Plakobranchus ocellatus.</title>
        <authorList>
            <person name="Maeda T."/>
            <person name="Takahashi S."/>
            <person name="Yoshida T."/>
            <person name="Shimamura S."/>
            <person name="Takaki Y."/>
            <person name="Nagai Y."/>
            <person name="Toyoda A."/>
            <person name="Suzuki Y."/>
            <person name="Arimoto A."/>
            <person name="Ishii H."/>
            <person name="Satoh N."/>
            <person name="Nishiyama T."/>
            <person name="Hasebe M."/>
            <person name="Maruyama T."/>
            <person name="Minagawa J."/>
            <person name="Obokata J."/>
            <person name="Shigenobu S."/>
        </authorList>
    </citation>
    <scope>NUCLEOTIDE SEQUENCE [LARGE SCALE GENOMIC DNA]</scope>
</reference>
<organism evidence="2 3">
    <name type="scientific">Plakobranchus ocellatus</name>
    <dbReference type="NCBI Taxonomy" id="259542"/>
    <lineage>
        <taxon>Eukaryota</taxon>
        <taxon>Metazoa</taxon>
        <taxon>Spiralia</taxon>
        <taxon>Lophotrochozoa</taxon>
        <taxon>Mollusca</taxon>
        <taxon>Gastropoda</taxon>
        <taxon>Heterobranchia</taxon>
        <taxon>Euthyneura</taxon>
        <taxon>Panpulmonata</taxon>
        <taxon>Sacoglossa</taxon>
        <taxon>Placobranchoidea</taxon>
        <taxon>Plakobranchidae</taxon>
        <taxon>Plakobranchus</taxon>
    </lineage>
</organism>